<evidence type="ECO:0000313" key="2">
    <source>
        <dbReference type="Proteomes" id="UP001054945"/>
    </source>
</evidence>
<organism evidence="1 2">
    <name type="scientific">Caerostris extrusa</name>
    <name type="common">Bark spider</name>
    <name type="synonym">Caerostris bankana</name>
    <dbReference type="NCBI Taxonomy" id="172846"/>
    <lineage>
        <taxon>Eukaryota</taxon>
        <taxon>Metazoa</taxon>
        <taxon>Ecdysozoa</taxon>
        <taxon>Arthropoda</taxon>
        <taxon>Chelicerata</taxon>
        <taxon>Arachnida</taxon>
        <taxon>Araneae</taxon>
        <taxon>Araneomorphae</taxon>
        <taxon>Entelegynae</taxon>
        <taxon>Araneoidea</taxon>
        <taxon>Araneidae</taxon>
        <taxon>Caerostris</taxon>
    </lineage>
</organism>
<comment type="caution">
    <text evidence="1">The sequence shown here is derived from an EMBL/GenBank/DDBJ whole genome shotgun (WGS) entry which is preliminary data.</text>
</comment>
<dbReference type="InterPro" id="IPR029021">
    <property type="entry name" value="Prot-tyrosine_phosphatase-like"/>
</dbReference>
<gene>
    <name evidence="1" type="ORF">CEXT_671451</name>
</gene>
<name>A0AAV4NDF0_CAEEX</name>
<keyword evidence="2" id="KW-1185">Reference proteome</keyword>
<evidence type="ECO:0000313" key="1">
    <source>
        <dbReference type="EMBL" id="GIX82852.1"/>
    </source>
</evidence>
<sequence>MDVISTHGTEVMCAVKFHDGSGLTLRIESGGVCGFEEFSIDYPQWIQYNLAANGFEPGMKRVPTLDPIGTSEVQMLPWSRPERQLPKPYPNAVTTYLFLGNAEVAGNLSKLQEKNITFVLNLTPNIPNYFEGEGLQYLRIPHRLCYPESDTSHPRGQQLHCSSTVQCSQSVINFFTPSTAKSFSLDITGN</sequence>
<accession>A0AAV4NDF0</accession>
<dbReference type="Gene3D" id="3.90.190.10">
    <property type="entry name" value="Protein tyrosine phosphatase superfamily"/>
    <property type="match status" value="1"/>
</dbReference>
<dbReference type="AlphaFoldDB" id="A0AAV4NDF0"/>
<proteinExistence type="predicted"/>
<dbReference type="EMBL" id="BPLR01020816">
    <property type="protein sequence ID" value="GIX82852.1"/>
    <property type="molecule type" value="Genomic_DNA"/>
</dbReference>
<protein>
    <submittedName>
        <fullName evidence="1">Uncharacterized protein</fullName>
    </submittedName>
</protein>
<reference evidence="1 2" key="1">
    <citation type="submission" date="2021-06" db="EMBL/GenBank/DDBJ databases">
        <title>Caerostris extrusa draft genome.</title>
        <authorList>
            <person name="Kono N."/>
            <person name="Arakawa K."/>
        </authorList>
    </citation>
    <scope>NUCLEOTIDE SEQUENCE [LARGE SCALE GENOMIC DNA]</scope>
</reference>
<dbReference type="SUPFAM" id="SSF52799">
    <property type="entry name" value="(Phosphotyrosine protein) phosphatases II"/>
    <property type="match status" value="1"/>
</dbReference>
<dbReference type="Proteomes" id="UP001054945">
    <property type="component" value="Unassembled WGS sequence"/>
</dbReference>